<dbReference type="InterPro" id="IPR018841">
    <property type="entry name" value="DUF2442"/>
</dbReference>
<evidence type="ECO:0008006" key="3">
    <source>
        <dbReference type="Google" id="ProtNLM"/>
    </source>
</evidence>
<dbReference type="EMBL" id="CP021361">
    <property type="protein sequence ID" value="ART51359.1"/>
    <property type="molecule type" value="Genomic_DNA"/>
</dbReference>
<dbReference type="SUPFAM" id="SSF143880">
    <property type="entry name" value="NE0471 N-terminal domain-like"/>
    <property type="match status" value="1"/>
</dbReference>
<evidence type="ECO:0000313" key="1">
    <source>
        <dbReference type="EMBL" id="ART51359.1"/>
    </source>
</evidence>
<dbReference type="Gene3D" id="3.30.2020.10">
    <property type="entry name" value="NE0471-like N-terminal domain"/>
    <property type="match status" value="1"/>
</dbReference>
<protein>
    <recommendedName>
        <fullName evidence="3">DUF2442 domain-containing protein</fullName>
    </recommendedName>
</protein>
<keyword evidence="2" id="KW-1185">Reference proteome</keyword>
<dbReference type="Pfam" id="PF10387">
    <property type="entry name" value="DUF2442"/>
    <property type="match status" value="1"/>
</dbReference>
<gene>
    <name evidence="1" type="ORF">CBP34_06335</name>
</gene>
<reference evidence="1 2" key="1">
    <citation type="submission" date="2017-05" db="EMBL/GenBank/DDBJ databases">
        <title>Polyphasic characterization of four soil-derived phenanthrene-degrading Acidovorax strains and proposal of Acidovorax phenanthrenivorans sp. nov.</title>
        <authorList>
            <person name="Singleton D.R."/>
            <person name="Lee J."/>
            <person name="Dickey A.N."/>
            <person name="Stroud A."/>
            <person name="Scholl E.H."/>
            <person name="Wright F.A."/>
            <person name="Aitken M.D."/>
        </authorList>
    </citation>
    <scope>NUCLEOTIDE SEQUENCE [LARGE SCALE GENOMIC DNA]</scope>
    <source>
        <strain evidence="1">NA3</strain>
    </source>
</reference>
<accession>A0A240U0F6</accession>
<dbReference type="InterPro" id="IPR036782">
    <property type="entry name" value="NE0471-like_N"/>
</dbReference>
<dbReference type="RefSeq" id="WP_094097596.1">
    <property type="nucleotide sequence ID" value="NZ_CP021361.1"/>
</dbReference>
<proteinExistence type="predicted"/>
<evidence type="ECO:0000313" key="2">
    <source>
        <dbReference type="Proteomes" id="UP000194432"/>
    </source>
</evidence>
<organism evidence="1 2">
    <name type="scientific">Acidovorax carolinensis</name>
    <dbReference type="NCBI Taxonomy" id="553814"/>
    <lineage>
        <taxon>Bacteria</taxon>
        <taxon>Pseudomonadati</taxon>
        <taxon>Pseudomonadota</taxon>
        <taxon>Betaproteobacteria</taxon>
        <taxon>Burkholderiales</taxon>
        <taxon>Comamonadaceae</taxon>
        <taxon>Acidovorax</taxon>
    </lineage>
</organism>
<dbReference type="Proteomes" id="UP000194432">
    <property type="component" value="Chromosome 1"/>
</dbReference>
<dbReference type="AlphaFoldDB" id="A0A240U0F6"/>
<sequence>MIKVLNVHHAGPWKLELEFSDHTHGLFDAAAYLANHQGPLLEALREAAYFDRVFIDAGALCWPNGLEISPARLRELVTVGVET</sequence>
<name>A0A240U0F6_9BURK</name>
<dbReference type="KEGG" id="acin:CBP34_06335"/>